<proteinExistence type="predicted"/>
<dbReference type="InterPro" id="IPR036250">
    <property type="entry name" value="AcylCo_DH-like_C"/>
</dbReference>
<protein>
    <submittedName>
        <fullName evidence="6">Acyl-CoA dehydrogenase family protein</fullName>
    </submittedName>
</protein>
<evidence type="ECO:0000313" key="7">
    <source>
        <dbReference type="Proteomes" id="UP001595839"/>
    </source>
</evidence>
<feature type="domain" description="Acyl-CoA dehydrogenase/oxidase C-terminal" evidence="5">
    <location>
        <begin position="217"/>
        <end position="328"/>
    </location>
</feature>
<gene>
    <name evidence="6" type="ORF">ACFPIH_28435</name>
</gene>
<evidence type="ECO:0000256" key="3">
    <source>
        <dbReference type="ARBA" id="ARBA00023002"/>
    </source>
</evidence>
<organism evidence="6 7">
    <name type="scientific">Streptomyces vulcanius</name>
    <dbReference type="NCBI Taxonomy" id="1441876"/>
    <lineage>
        <taxon>Bacteria</taxon>
        <taxon>Bacillati</taxon>
        <taxon>Actinomycetota</taxon>
        <taxon>Actinomycetes</taxon>
        <taxon>Kitasatosporales</taxon>
        <taxon>Streptomycetaceae</taxon>
        <taxon>Streptomyces</taxon>
    </lineage>
</organism>
<evidence type="ECO:0000259" key="5">
    <source>
        <dbReference type="Pfam" id="PF00441"/>
    </source>
</evidence>
<keyword evidence="2" id="KW-0274">FAD</keyword>
<dbReference type="Gene3D" id="1.20.140.10">
    <property type="entry name" value="Butyryl-CoA Dehydrogenase, subunit A, domain 3"/>
    <property type="match status" value="1"/>
</dbReference>
<dbReference type="Proteomes" id="UP001595839">
    <property type="component" value="Unassembled WGS sequence"/>
</dbReference>
<evidence type="ECO:0000313" key="6">
    <source>
        <dbReference type="EMBL" id="MFC4503398.1"/>
    </source>
</evidence>
<evidence type="ECO:0000256" key="1">
    <source>
        <dbReference type="ARBA" id="ARBA00022630"/>
    </source>
</evidence>
<dbReference type="EMBL" id="JBHSFK010000020">
    <property type="protein sequence ID" value="MFC4503398.1"/>
    <property type="molecule type" value="Genomic_DNA"/>
</dbReference>
<comment type="caution">
    <text evidence="6">The sequence shown here is derived from an EMBL/GenBank/DDBJ whole genome shotgun (WGS) entry which is preliminary data.</text>
</comment>
<evidence type="ECO:0000256" key="2">
    <source>
        <dbReference type="ARBA" id="ARBA00022827"/>
    </source>
</evidence>
<dbReference type="SUPFAM" id="SSF47203">
    <property type="entry name" value="Acyl-CoA dehydrogenase C-terminal domain-like"/>
    <property type="match status" value="1"/>
</dbReference>
<accession>A0ABV9AXZ0</accession>
<dbReference type="RefSeq" id="WP_381178060.1">
    <property type="nucleotide sequence ID" value="NZ_JBHSFK010000020.1"/>
</dbReference>
<feature type="region of interest" description="Disordered" evidence="4">
    <location>
        <begin position="96"/>
        <end position="132"/>
    </location>
</feature>
<dbReference type="PANTHER" id="PTHR43884:SF20">
    <property type="entry name" value="ACYL-COA DEHYDROGENASE FADE28"/>
    <property type="match status" value="1"/>
</dbReference>
<dbReference type="PANTHER" id="PTHR43884">
    <property type="entry name" value="ACYL-COA DEHYDROGENASE"/>
    <property type="match status" value="1"/>
</dbReference>
<keyword evidence="7" id="KW-1185">Reference proteome</keyword>
<evidence type="ECO:0000256" key="4">
    <source>
        <dbReference type="SAM" id="MobiDB-lite"/>
    </source>
</evidence>
<dbReference type="Pfam" id="PF00441">
    <property type="entry name" value="Acyl-CoA_dh_1"/>
    <property type="match status" value="1"/>
</dbReference>
<dbReference type="InterPro" id="IPR009075">
    <property type="entry name" value="AcylCo_DH/oxidase_C"/>
</dbReference>
<sequence>MESEEFLLVRDLLRSFAARYRVGSADEAKPAGRTAAQDALDALGLGGLRRTAPPAATVQECALLAEEHGAHPLTTSLLGTVLLAPELIRLTGAAAEATASAPRARRGHPTSARGAPGASAGGSPADPGGTPTVALAPDLRFPGVAPSELVAWDSSGADGALCVDAEGTVTRAGLGAPAPTADLLRGVRTAHPGPVVGRLTPDGLRRWQAYALVIVSSELVGAARAFTALSVDYARERRQYGRPIGSFQAVRHLLADATVLVEAGTSAVRYAAWCLDHEPADRALTAARVAKAEVNSSAVEAVYTGMQVFGGIAQTWEHVAHLYLRRVLLGANVLATTADLLPALAEGEAAA</sequence>
<keyword evidence="3" id="KW-0560">Oxidoreductase</keyword>
<feature type="compositionally biased region" description="Low complexity" evidence="4">
    <location>
        <begin position="109"/>
        <end position="132"/>
    </location>
</feature>
<reference evidence="7" key="1">
    <citation type="journal article" date="2019" name="Int. J. Syst. Evol. Microbiol.">
        <title>The Global Catalogue of Microorganisms (GCM) 10K type strain sequencing project: providing services to taxonomists for standard genome sequencing and annotation.</title>
        <authorList>
            <consortium name="The Broad Institute Genomics Platform"/>
            <consortium name="The Broad Institute Genome Sequencing Center for Infectious Disease"/>
            <person name="Wu L."/>
            <person name="Ma J."/>
        </authorList>
    </citation>
    <scope>NUCLEOTIDE SEQUENCE [LARGE SCALE GENOMIC DNA]</scope>
    <source>
        <strain evidence="7">CGMCC 4.7177</strain>
    </source>
</reference>
<keyword evidence="1" id="KW-0285">Flavoprotein</keyword>
<name>A0ABV9AXZ0_9ACTN</name>